<dbReference type="PROSITE" id="PS00211">
    <property type="entry name" value="ABC_TRANSPORTER_1"/>
    <property type="match status" value="1"/>
</dbReference>
<dbReference type="GO" id="GO:0022857">
    <property type="term" value="F:transmembrane transporter activity"/>
    <property type="evidence" value="ECO:0007669"/>
    <property type="project" value="UniProtKB-ARBA"/>
</dbReference>
<keyword evidence="1" id="KW-0813">Transport</keyword>
<dbReference type="PANTHER" id="PTHR24220">
    <property type="entry name" value="IMPORT ATP-BINDING PROTEIN"/>
    <property type="match status" value="1"/>
</dbReference>
<evidence type="ECO:0000313" key="6">
    <source>
        <dbReference type="EMBL" id="SFZ76822.1"/>
    </source>
</evidence>
<dbReference type="PROSITE" id="PS50893">
    <property type="entry name" value="ABC_TRANSPORTER_2"/>
    <property type="match status" value="1"/>
</dbReference>
<protein>
    <submittedName>
        <fullName evidence="6">Putative ABC transport system ATP-binding protein</fullName>
    </submittedName>
</protein>
<dbReference type="SMART" id="SM00382">
    <property type="entry name" value="AAA"/>
    <property type="match status" value="1"/>
</dbReference>
<dbReference type="EMBL" id="FPKS01000022">
    <property type="protein sequence ID" value="SFZ76822.1"/>
    <property type="molecule type" value="Genomic_DNA"/>
</dbReference>
<evidence type="ECO:0000256" key="1">
    <source>
        <dbReference type="ARBA" id="ARBA00022448"/>
    </source>
</evidence>
<sequence length="221" mass="24390">MLIALDHVTKFYEVAGEKNAVLKNVSLVISEGDFVGIMGRSGSGKSTLVNLIGFLDKQFSGDYYFEDKLIGEYTDDDLSKIRNEYVGFVFQNFGLIETMTVAQNVELPLLYSGIPSLIKSKLVSESLKQVGLENFSNQSVKLLSGGQRQRVAIARAIVNHPKFIIADEPTGALDSKTSLEIMQLFMSLNKKGVTIILVTHDPSLMTFCTHEFKVSDGEVLI</sequence>
<organism evidence="6 7">
    <name type="scientific">Pseudolactococcus chungangensis CAU 28 = DSM 22330</name>
    <dbReference type="NCBI Taxonomy" id="1122154"/>
    <lineage>
        <taxon>Bacteria</taxon>
        <taxon>Bacillati</taxon>
        <taxon>Bacillota</taxon>
        <taxon>Bacilli</taxon>
        <taxon>Lactobacillales</taxon>
        <taxon>Streptococcaceae</taxon>
        <taxon>Pseudolactococcus</taxon>
    </lineage>
</organism>
<reference evidence="6 7" key="1">
    <citation type="submission" date="2016-11" db="EMBL/GenBank/DDBJ databases">
        <authorList>
            <person name="Jaros S."/>
            <person name="Januszkiewicz K."/>
            <person name="Wedrychowicz H."/>
        </authorList>
    </citation>
    <scope>NUCLEOTIDE SEQUENCE [LARGE SCALE GENOMIC DNA]</scope>
    <source>
        <strain evidence="6 7">DSM 22330</strain>
    </source>
</reference>
<feature type="domain" description="ABC transporter" evidence="5">
    <location>
        <begin position="3"/>
        <end position="221"/>
    </location>
</feature>
<dbReference type="STRING" id="1122154.SAMN02746068_02113"/>
<dbReference type="GO" id="GO:0005524">
    <property type="term" value="F:ATP binding"/>
    <property type="evidence" value="ECO:0007669"/>
    <property type="project" value="UniProtKB-KW"/>
</dbReference>
<evidence type="ECO:0000256" key="3">
    <source>
        <dbReference type="ARBA" id="ARBA00022840"/>
    </source>
</evidence>
<dbReference type="InterPro" id="IPR017911">
    <property type="entry name" value="MacB-like_ATP-bd"/>
</dbReference>
<dbReference type="InterPro" id="IPR003439">
    <property type="entry name" value="ABC_transporter-like_ATP-bd"/>
</dbReference>
<keyword evidence="2" id="KW-0547">Nucleotide-binding</keyword>
<name>A0A1K2HJ86_9LACT</name>
<accession>A0A1K2HJ86</accession>
<dbReference type="GO" id="GO:0098796">
    <property type="term" value="C:membrane protein complex"/>
    <property type="evidence" value="ECO:0007669"/>
    <property type="project" value="UniProtKB-ARBA"/>
</dbReference>
<evidence type="ECO:0000259" key="5">
    <source>
        <dbReference type="PROSITE" id="PS50893"/>
    </source>
</evidence>
<dbReference type="GO" id="GO:0006865">
    <property type="term" value="P:amino acid transport"/>
    <property type="evidence" value="ECO:0007669"/>
    <property type="project" value="UniProtKB-KW"/>
</dbReference>
<keyword evidence="4" id="KW-0029">Amino-acid transport</keyword>
<keyword evidence="3 6" id="KW-0067">ATP-binding</keyword>
<dbReference type="GO" id="GO:0005886">
    <property type="term" value="C:plasma membrane"/>
    <property type="evidence" value="ECO:0007669"/>
    <property type="project" value="TreeGrafter"/>
</dbReference>
<dbReference type="SUPFAM" id="SSF52540">
    <property type="entry name" value="P-loop containing nucleoside triphosphate hydrolases"/>
    <property type="match status" value="1"/>
</dbReference>
<dbReference type="InterPro" id="IPR017871">
    <property type="entry name" value="ABC_transporter-like_CS"/>
</dbReference>
<dbReference type="CDD" id="cd03255">
    <property type="entry name" value="ABC_MJ0796_LolCDE_FtsE"/>
    <property type="match status" value="1"/>
</dbReference>
<dbReference type="RefSeq" id="WP_031366969.1">
    <property type="nucleotide sequence ID" value="NZ_FPKS01000022.1"/>
</dbReference>
<evidence type="ECO:0000256" key="4">
    <source>
        <dbReference type="ARBA" id="ARBA00022970"/>
    </source>
</evidence>
<gene>
    <name evidence="6" type="ORF">SAMN02746068_02113</name>
</gene>
<dbReference type="InterPro" id="IPR027417">
    <property type="entry name" value="P-loop_NTPase"/>
</dbReference>
<dbReference type="Pfam" id="PF00005">
    <property type="entry name" value="ABC_tran"/>
    <property type="match status" value="1"/>
</dbReference>
<proteinExistence type="predicted"/>
<dbReference type="AlphaFoldDB" id="A0A1K2HJ86"/>
<dbReference type="InterPro" id="IPR003593">
    <property type="entry name" value="AAA+_ATPase"/>
</dbReference>
<dbReference type="GO" id="GO:0016887">
    <property type="term" value="F:ATP hydrolysis activity"/>
    <property type="evidence" value="ECO:0007669"/>
    <property type="project" value="InterPro"/>
</dbReference>
<evidence type="ECO:0000256" key="2">
    <source>
        <dbReference type="ARBA" id="ARBA00022741"/>
    </source>
</evidence>
<dbReference type="FunFam" id="3.40.50.300:FF:000032">
    <property type="entry name" value="Export ABC transporter ATP-binding protein"/>
    <property type="match status" value="1"/>
</dbReference>
<evidence type="ECO:0000313" key="7">
    <source>
        <dbReference type="Proteomes" id="UP000185655"/>
    </source>
</evidence>
<dbReference type="OrthoDB" id="9791546at2"/>
<dbReference type="PANTHER" id="PTHR24220:SF692">
    <property type="entry name" value="ABC TRANSPORTER DOMAIN-CONTAINING PROTEIN"/>
    <property type="match status" value="1"/>
</dbReference>
<dbReference type="Gene3D" id="3.40.50.300">
    <property type="entry name" value="P-loop containing nucleotide triphosphate hydrolases"/>
    <property type="match status" value="1"/>
</dbReference>
<dbReference type="Proteomes" id="UP000185655">
    <property type="component" value="Unassembled WGS sequence"/>
</dbReference>
<dbReference type="InterPro" id="IPR015854">
    <property type="entry name" value="ABC_transpr_LolD-like"/>
</dbReference>